<dbReference type="EMBL" id="SJPM01000017">
    <property type="protein sequence ID" value="TWT89503.1"/>
    <property type="molecule type" value="Genomic_DNA"/>
</dbReference>
<feature type="region of interest" description="Disordered" evidence="1">
    <location>
        <begin position="486"/>
        <end position="509"/>
    </location>
</feature>
<dbReference type="InterPro" id="IPR018247">
    <property type="entry name" value="EF_Hand_1_Ca_BS"/>
</dbReference>
<evidence type="ECO:0000259" key="2">
    <source>
        <dbReference type="PROSITE" id="PS50208"/>
    </source>
</evidence>
<proteinExistence type="predicted"/>
<dbReference type="PANTHER" id="PTHR22576">
    <property type="entry name" value="MUCOSA ASSOCIATED LYMPHOID TISSUE LYMPHOMA TRANSLOCATION PROTEIN 1/PARACASPASE"/>
    <property type="match status" value="1"/>
</dbReference>
<dbReference type="InterPro" id="IPR011600">
    <property type="entry name" value="Pept_C14_caspase"/>
</dbReference>
<dbReference type="Pfam" id="PF03781">
    <property type="entry name" value="FGE-sulfatase"/>
    <property type="match status" value="1"/>
</dbReference>
<accession>A0A5C5ZTH7</accession>
<keyword evidence="4" id="KW-1185">Reference proteome</keyword>
<gene>
    <name evidence="3" type="ORF">Pla100_54320</name>
</gene>
<name>A0A5C5ZTH7_9BACT</name>
<dbReference type="InterPro" id="IPR001309">
    <property type="entry name" value="Pept_C14_p20"/>
</dbReference>
<dbReference type="GO" id="GO:0004197">
    <property type="term" value="F:cysteine-type endopeptidase activity"/>
    <property type="evidence" value="ECO:0007669"/>
    <property type="project" value="InterPro"/>
</dbReference>
<comment type="caution">
    <text evidence="3">The sequence shown here is derived from an EMBL/GenBank/DDBJ whole genome shotgun (WGS) entry which is preliminary data.</text>
</comment>
<evidence type="ECO:0000313" key="3">
    <source>
        <dbReference type="EMBL" id="TWT89503.1"/>
    </source>
</evidence>
<dbReference type="InterPro" id="IPR052039">
    <property type="entry name" value="Caspase-related_regulators"/>
</dbReference>
<sequence>MRIDYRITQRFRSGIFSCFVACVVVALTSPIVSAGHYALLIGVSQYDKGSGLQDLEYTNADILEFDKVLTGLGYKTRRILNDPSPDADFYEIPTHDYIERGITRFLADRFESDSVILVFAGHGVHIDGKSFICPRDTVLRERRNLISVDWIHERLVECKATQITFFCDACQEELFNNDITLGAQSVRAGVGETTQRDLDAIMAKYLSESKNGINQRKLTVVQSCSPKQFARADRELGHSVFFHYLIEGFQGSADQDGNGHLEHEELIKYVAINVRDFVSEKYHDSQIVYGAITGNSDIPLMVFDARPTWMPADCVRSPEARLVELPGFEPIRLYSHLTLLPQRKIGDRKQPWLNADGTEMSIELVLVPQLQSGDPPSFYIMRDKVTAGQFRAFEANTSRPLDADAQSLRQQRYLEASFLNGLPAFLVTGLEAIDFADEVAGGKLPTPQQWDAAFGRSYKQALAAKAKYATWPARDASHPEWAVDRGDALPVNRPENPDQSPWGVRDMGGNGMELTRFDGDWLMMIPHQHEPSSMVLRGRSYREKSPLTIANWIQSGVPDDILFGTQGVRSPAADIGFRIVIEQPQP</sequence>
<dbReference type="PROSITE" id="PS00018">
    <property type="entry name" value="EF_HAND_1"/>
    <property type="match status" value="1"/>
</dbReference>
<dbReference type="SUPFAM" id="SSF56436">
    <property type="entry name" value="C-type lectin-like"/>
    <property type="match status" value="1"/>
</dbReference>
<dbReference type="PANTHER" id="PTHR22576:SF37">
    <property type="entry name" value="MUCOSA-ASSOCIATED LYMPHOID TISSUE LYMPHOMA TRANSLOCATION PROTEIN 1"/>
    <property type="match status" value="1"/>
</dbReference>
<dbReference type="GO" id="GO:0006508">
    <property type="term" value="P:proteolysis"/>
    <property type="evidence" value="ECO:0007669"/>
    <property type="project" value="InterPro"/>
</dbReference>
<dbReference type="RefSeq" id="WP_146581555.1">
    <property type="nucleotide sequence ID" value="NZ_SJPM01000017.1"/>
</dbReference>
<dbReference type="SUPFAM" id="SSF52129">
    <property type="entry name" value="Caspase-like"/>
    <property type="match status" value="1"/>
</dbReference>
<evidence type="ECO:0000256" key="1">
    <source>
        <dbReference type="SAM" id="MobiDB-lite"/>
    </source>
</evidence>
<feature type="domain" description="Caspase family p20" evidence="2">
    <location>
        <begin position="38"/>
        <end position="123"/>
    </location>
</feature>
<dbReference type="InterPro" id="IPR029030">
    <property type="entry name" value="Caspase-like_dom_sf"/>
</dbReference>
<reference evidence="3 4" key="1">
    <citation type="submission" date="2019-02" db="EMBL/GenBank/DDBJ databases">
        <title>Deep-cultivation of Planctomycetes and their phenomic and genomic characterization uncovers novel biology.</title>
        <authorList>
            <person name="Wiegand S."/>
            <person name="Jogler M."/>
            <person name="Boedeker C."/>
            <person name="Pinto D."/>
            <person name="Vollmers J."/>
            <person name="Rivas-Marin E."/>
            <person name="Kohn T."/>
            <person name="Peeters S.H."/>
            <person name="Heuer A."/>
            <person name="Rast P."/>
            <person name="Oberbeckmann S."/>
            <person name="Bunk B."/>
            <person name="Jeske O."/>
            <person name="Meyerdierks A."/>
            <person name="Storesund J.E."/>
            <person name="Kallscheuer N."/>
            <person name="Luecker S."/>
            <person name="Lage O.M."/>
            <person name="Pohl T."/>
            <person name="Merkel B.J."/>
            <person name="Hornburger P."/>
            <person name="Mueller R.-W."/>
            <person name="Bruemmer F."/>
            <person name="Labrenz M."/>
            <person name="Spormann A.M."/>
            <person name="Op Den Camp H."/>
            <person name="Overmann J."/>
            <person name="Amann R."/>
            <person name="Jetten M.S.M."/>
            <person name="Mascher T."/>
            <person name="Medema M.H."/>
            <person name="Devos D.P."/>
            <person name="Kaster A.-K."/>
            <person name="Ovreas L."/>
            <person name="Rohde M."/>
            <person name="Galperin M.Y."/>
            <person name="Jogler C."/>
        </authorList>
    </citation>
    <scope>NUCLEOTIDE SEQUENCE [LARGE SCALE GENOMIC DNA]</scope>
    <source>
        <strain evidence="3 4">Pla100</strain>
    </source>
</reference>
<dbReference type="InterPro" id="IPR016187">
    <property type="entry name" value="CTDL_fold"/>
</dbReference>
<dbReference type="Proteomes" id="UP000316213">
    <property type="component" value="Unassembled WGS sequence"/>
</dbReference>
<dbReference type="Gene3D" id="3.90.1580.10">
    <property type="entry name" value="paralog of FGE (formylglycine-generating enzyme)"/>
    <property type="match status" value="1"/>
</dbReference>
<dbReference type="PROSITE" id="PS50208">
    <property type="entry name" value="CASPASE_P20"/>
    <property type="match status" value="1"/>
</dbReference>
<dbReference type="Pfam" id="PF00656">
    <property type="entry name" value="Peptidase_C14"/>
    <property type="match status" value="1"/>
</dbReference>
<evidence type="ECO:0000313" key="4">
    <source>
        <dbReference type="Proteomes" id="UP000316213"/>
    </source>
</evidence>
<organism evidence="3 4">
    <name type="scientific">Neorhodopirellula pilleata</name>
    <dbReference type="NCBI Taxonomy" id="2714738"/>
    <lineage>
        <taxon>Bacteria</taxon>
        <taxon>Pseudomonadati</taxon>
        <taxon>Planctomycetota</taxon>
        <taxon>Planctomycetia</taxon>
        <taxon>Pirellulales</taxon>
        <taxon>Pirellulaceae</taxon>
        <taxon>Neorhodopirellula</taxon>
    </lineage>
</organism>
<protein>
    <submittedName>
        <fullName evidence="3">Caspase domain protein</fullName>
    </submittedName>
</protein>
<dbReference type="InterPro" id="IPR005532">
    <property type="entry name" value="SUMF_dom"/>
</dbReference>
<dbReference type="Gene3D" id="3.40.50.1460">
    <property type="match status" value="1"/>
</dbReference>
<dbReference type="InterPro" id="IPR042095">
    <property type="entry name" value="SUMF_sf"/>
</dbReference>
<dbReference type="OrthoDB" id="291633at2"/>
<dbReference type="AlphaFoldDB" id="A0A5C5ZTH7"/>